<sequence length="1648" mass="193306">MKNGHETEIAQVRLRHNLFSLYEKFMCSDILKIGCRRELNLLISPEKAIKDAEDGRLAIWLYEWYESKGRKIPLDKGVKCPHNEIPLEELEFLRFILGNLPDDYIMPQYFANLWYGYIFPNIKLNTSEEYLNIWIHIMRVMGKKYVKLFSQDTEGFINLTCQVIESQRKNRYNLVLVMIQICYRILSRFIQPRNSFNLIIKYLWKPLSTLFLERWSTQDNEILKKKILDIFRLTLNENHINHFLIILKNQAIGRRVDTKLESTKNYTFELYQCLFDNKGSSYHLIFHFMKWMHETRCHNHFKMENKTSNNGPNNSPEYLLFHPFISEVISNDNVFLRNTEYICQCFDFLVSNNIFIIRKGIDDNENIQYHTYQSVCKTLDYLVRKGLTNKYIWKCIELCIIVDPVECLPFLRNILATDDGYKLEASIEDDILEIVISLITGSRLDNTSNQINYSVDICITRYIETFTNLRDFTTLLKEIAHILSSNEQTLTKDGSNLYIKRKLFLKKSCLESVIRDISLLSLPAQIPTILNDFLDTLVGISIKEFEDEQYMEDKILNLTILSIWLGILLININFNEALTVPIMEVVFKINNIKNKNVISSTKKSSLAIIGDIVLTLGIIHTCRKLLSWQVDEEPEIQQIIYENLNILYNCRYGFNNKSNTCLDVLILISLVNCSTLQEFNKYFDIKDLINCIFRYYKKLVNDEKLALNYENSKFILSQYILGGFSIINTINPLIINDMLNSSSSKVSVFLISTLEYIIFTQDSDNTKTYMEIPSLALPLLRTTLKLCKNILVNIIYKVNKETLKEGVKKKRRISPINRDEDILRLCLLLKFWNKKESIQFFVSSSWYLGNDIDEMAHVAFQLYWIFLNRVFWDLKLNSEEKYGNFEWINLIFHGVYSWIDDNTEISKKFTYYFQERLFNTNIEENNQLLLKYLQVIATNDEYFKFGTKKIMINILRLVICHELDENDKIIHKLSYLLKHLNYLGWWWWVEQSGFFTIKCCDLENSNWYCQIYLCIEIFQVGHIGPQVFMENLKNQVSKSSIINNQSPLLYSLEALQNTLFNIAKLGSNSLSQSNICIEHNLMLCKLFILLNPNILILDLEDNGGSNFEEYKISSINHNILTKLKRAKSIIIITLDILHLIDNIFLQVFVQGDLRKKLLMALDTFILLLSIIVEIPSQVVKLKKQQNKSENNTKETNCDLNTTFYNQAQEIFINVLNAGFIICKMNLRFGIFDNSEIEADKIIQWIKYISHCILEGSSINDTHFEDSVEFNRQMMLYDILYKLTRNAPAKFTLDGLNCHYLSGVLWDYRTTVKTLQHNTVNNCNFFWEYLTGIDIFWNIFRHKSQVYRWLSPCLKDNIYVKLGNGGPSHRLYFYINAISWKIISILSILKLFPPLTVPFIIVRISNIVSVLYASSIKCHIMDKEHNSYTIAQVLPASHLVLSTSINVSRALNNLNYGEDVPKILSDISPYSWYCLFDCISISAYLPLYNLLNPLWDQSSRKYNFGKRVTSHIDVWISQFHLIEESLKSLLLLGDTINKTKHGDRPYEQHIKRISRLYPLIASQYTKNKVQRYSTSLIVDLIDYLHTLEKKDVTDKLSGDYLLISNIIRKSCIQPILEIIDNHTKQSLYSILKEEQRSTFKYISRNLECN</sequence>
<accession>A0A1J4MDP6</accession>
<keyword evidence="2" id="KW-1185">Reference proteome</keyword>
<comment type="caution">
    <text evidence="1">The sequence shown here is derived from an EMBL/GenBank/DDBJ whole genome shotgun (WGS) entry which is preliminary data.</text>
</comment>
<dbReference type="OrthoDB" id="340010at2759"/>
<evidence type="ECO:0000313" key="1">
    <source>
        <dbReference type="EMBL" id="OII72342.1"/>
    </source>
</evidence>
<protein>
    <submittedName>
        <fullName evidence="1">Uncharacterized protein</fullName>
    </submittedName>
</protein>
<dbReference type="Proteomes" id="UP000186804">
    <property type="component" value="Unassembled WGS sequence"/>
</dbReference>
<reference evidence="1 2" key="1">
    <citation type="submission" date="2016-10" db="EMBL/GenBank/DDBJ databases">
        <title>Reductive evolution of mitochondrial metabolism and differential evolution of invasion-related proteins in Cryptosporidium.</title>
        <authorList>
            <person name="Liu S."/>
            <person name="Roellig D.M."/>
            <person name="Guo Y."/>
            <person name="Li N."/>
            <person name="Frace M.A."/>
            <person name="Tang K."/>
            <person name="Zhang L."/>
            <person name="Feng Y."/>
            <person name="Xiao L."/>
        </authorList>
    </citation>
    <scope>NUCLEOTIDE SEQUENCE [LARGE SCALE GENOMIC DNA]</scope>
    <source>
        <strain evidence="1">30847</strain>
    </source>
</reference>
<dbReference type="VEuPathDB" id="CryptoDB:cand_012920"/>
<dbReference type="EMBL" id="LRBS01000117">
    <property type="protein sequence ID" value="OII72342.1"/>
    <property type="molecule type" value="Genomic_DNA"/>
</dbReference>
<gene>
    <name evidence="1" type="ORF">cand_012920</name>
</gene>
<name>A0A1J4MDP6_9CRYT</name>
<dbReference type="RefSeq" id="XP_067066937.1">
    <property type="nucleotide sequence ID" value="XM_067211529.1"/>
</dbReference>
<proteinExistence type="predicted"/>
<dbReference type="GeneID" id="92365477"/>
<organism evidence="1 2">
    <name type="scientific">Cryptosporidium andersoni</name>
    <dbReference type="NCBI Taxonomy" id="117008"/>
    <lineage>
        <taxon>Eukaryota</taxon>
        <taxon>Sar</taxon>
        <taxon>Alveolata</taxon>
        <taxon>Apicomplexa</taxon>
        <taxon>Conoidasida</taxon>
        <taxon>Coccidia</taxon>
        <taxon>Eucoccidiorida</taxon>
        <taxon>Eimeriorina</taxon>
        <taxon>Cryptosporidiidae</taxon>
        <taxon>Cryptosporidium</taxon>
    </lineage>
</organism>
<evidence type="ECO:0000313" key="2">
    <source>
        <dbReference type="Proteomes" id="UP000186804"/>
    </source>
</evidence>